<evidence type="ECO:0000256" key="7">
    <source>
        <dbReference type="ARBA" id="ARBA00023012"/>
    </source>
</evidence>
<dbReference type="GO" id="GO:0000160">
    <property type="term" value="P:phosphorelay signal transduction system"/>
    <property type="evidence" value="ECO:0007669"/>
    <property type="project" value="UniProtKB-KW"/>
</dbReference>
<evidence type="ECO:0000259" key="9">
    <source>
        <dbReference type="PROSITE" id="PS50109"/>
    </source>
</evidence>
<dbReference type="EMBL" id="SJPN01000021">
    <property type="protein sequence ID" value="TWT89473.1"/>
    <property type="molecule type" value="Genomic_DNA"/>
</dbReference>
<organism evidence="11 12">
    <name type="scientific">Stieleria varia</name>
    <dbReference type="NCBI Taxonomy" id="2528005"/>
    <lineage>
        <taxon>Bacteria</taxon>
        <taxon>Pseudomonadati</taxon>
        <taxon>Planctomycetota</taxon>
        <taxon>Planctomycetia</taxon>
        <taxon>Pirellulales</taxon>
        <taxon>Pirellulaceae</taxon>
        <taxon>Stieleria</taxon>
    </lineage>
</organism>
<evidence type="ECO:0000256" key="3">
    <source>
        <dbReference type="ARBA" id="ARBA00022679"/>
    </source>
</evidence>
<dbReference type="Pfam" id="PF02518">
    <property type="entry name" value="HATPase_c"/>
    <property type="match status" value="1"/>
</dbReference>
<evidence type="ECO:0000256" key="1">
    <source>
        <dbReference type="ARBA" id="ARBA00000085"/>
    </source>
</evidence>
<dbReference type="InterPro" id="IPR036890">
    <property type="entry name" value="HATPase_C_sf"/>
</dbReference>
<dbReference type="InterPro" id="IPR003594">
    <property type="entry name" value="HATPase_dom"/>
</dbReference>
<sequence>MHVLLIEHDPTSIELWSQRLQPLDVALTTASSLESACIQVDQIHFALVLCCIPVEQPGPLADSQDNMNPLVQKIRTRSVYTVSVVDRLNHPMIRSAFSSGFEDCLHEDCSAEELRAKVDHARKLKQAEERLAQAQKLESIGELAAGIAHEINTPIQYVGDNTRFVQSACNDLIAILATCEQLVATAQKEGHCLQDLDDAAGQLHAAMQAADTEYLVDEIPAAIDQTLDGVTRVSNIVRAMKEFAHPGATEMTLTDLSKSIENTVMVARNEWKYVADMVTHFSPDLPAVPCLPGEFNQVLLNLIVNAAHAIGDSLGDSPEKKGTITVETRLAKPFAEVRISDTGCGIPPENIARIFTPFFTTKAAGKGTGQGLAIAHSVVVEKHNGTINVESQPGRGTTFVIRLPLEQSTKQTIAKSAQATPEKSTQSWVH</sequence>
<dbReference type="SMART" id="SM00387">
    <property type="entry name" value="HATPase_c"/>
    <property type="match status" value="1"/>
</dbReference>
<dbReference type="InterPro" id="IPR001789">
    <property type="entry name" value="Sig_transdc_resp-reg_receiver"/>
</dbReference>
<dbReference type="SUPFAM" id="SSF55874">
    <property type="entry name" value="ATPase domain of HSP90 chaperone/DNA topoisomerase II/histidine kinase"/>
    <property type="match status" value="1"/>
</dbReference>
<name>A0A5C5ZTE6_9BACT</name>
<feature type="domain" description="Histidine kinase" evidence="9">
    <location>
        <begin position="146"/>
        <end position="407"/>
    </location>
</feature>
<dbReference type="InterPro" id="IPR004358">
    <property type="entry name" value="Sig_transdc_His_kin-like_C"/>
</dbReference>
<dbReference type="Gene3D" id="1.10.287.130">
    <property type="match status" value="1"/>
</dbReference>
<keyword evidence="3 11" id="KW-0808">Transferase</keyword>
<accession>A0A5C5ZTE6</accession>
<dbReference type="SUPFAM" id="SSF52172">
    <property type="entry name" value="CheY-like"/>
    <property type="match status" value="1"/>
</dbReference>
<dbReference type="RefSeq" id="WP_197455140.1">
    <property type="nucleotide sequence ID" value="NZ_CP151726.1"/>
</dbReference>
<keyword evidence="12" id="KW-1185">Reference proteome</keyword>
<dbReference type="PRINTS" id="PR00344">
    <property type="entry name" value="BCTRLSENSOR"/>
</dbReference>
<dbReference type="PANTHER" id="PTHR43065:SF46">
    <property type="entry name" value="C4-DICARBOXYLATE TRANSPORT SENSOR PROTEIN DCTB"/>
    <property type="match status" value="1"/>
</dbReference>
<dbReference type="InterPro" id="IPR011006">
    <property type="entry name" value="CheY-like_superfamily"/>
</dbReference>
<comment type="catalytic activity">
    <reaction evidence="1">
        <text>ATP + protein L-histidine = ADP + protein N-phospho-L-histidine.</text>
        <dbReference type="EC" id="2.7.13.3"/>
    </reaction>
</comment>
<evidence type="ECO:0000256" key="8">
    <source>
        <dbReference type="PROSITE-ProRule" id="PRU00169"/>
    </source>
</evidence>
<dbReference type="PANTHER" id="PTHR43065">
    <property type="entry name" value="SENSOR HISTIDINE KINASE"/>
    <property type="match status" value="1"/>
</dbReference>
<dbReference type="AlphaFoldDB" id="A0A5C5ZTE6"/>
<dbReference type="EC" id="2.7.13.3" evidence="2"/>
<dbReference type="GO" id="GO:0005524">
    <property type="term" value="F:ATP binding"/>
    <property type="evidence" value="ECO:0007669"/>
    <property type="project" value="UniProtKB-KW"/>
</dbReference>
<dbReference type="InterPro" id="IPR005467">
    <property type="entry name" value="His_kinase_dom"/>
</dbReference>
<dbReference type="PROSITE" id="PS50110">
    <property type="entry name" value="RESPONSE_REGULATORY"/>
    <property type="match status" value="1"/>
</dbReference>
<dbReference type="Proteomes" id="UP000320176">
    <property type="component" value="Unassembled WGS sequence"/>
</dbReference>
<evidence type="ECO:0000259" key="10">
    <source>
        <dbReference type="PROSITE" id="PS50110"/>
    </source>
</evidence>
<evidence type="ECO:0000313" key="12">
    <source>
        <dbReference type="Proteomes" id="UP000320176"/>
    </source>
</evidence>
<dbReference type="PROSITE" id="PS50109">
    <property type="entry name" value="HIS_KIN"/>
    <property type="match status" value="1"/>
</dbReference>
<comment type="caution">
    <text evidence="8">Lacks conserved residue(s) required for the propagation of feature annotation.</text>
</comment>
<comment type="caution">
    <text evidence="11">The sequence shown here is derived from an EMBL/GenBank/DDBJ whole genome shotgun (WGS) entry which is preliminary data.</text>
</comment>
<dbReference type="GO" id="GO:0004673">
    <property type="term" value="F:protein histidine kinase activity"/>
    <property type="evidence" value="ECO:0007669"/>
    <property type="project" value="UniProtKB-EC"/>
</dbReference>
<dbReference type="Gene3D" id="3.30.565.10">
    <property type="entry name" value="Histidine kinase-like ATPase, C-terminal domain"/>
    <property type="match status" value="1"/>
</dbReference>
<evidence type="ECO:0000256" key="5">
    <source>
        <dbReference type="ARBA" id="ARBA00022777"/>
    </source>
</evidence>
<keyword evidence="4" id="KW-0547">Nucleotide-binding</keyword>
<keyword evidence="5" id="KW-0418">Kinase</keyword>
<dbReference type="Gene3D" id="3.40.50.2300">
    <property type="match status" value="1"/>
</dbReference>
<keyword evidence="7" id="KW-0902">Two-component regulatory system</keyword>
<evidence type="ECO:0000256" key="4">
    <source>
        <dbReference type="ARBA" id="ARBA00022741"/>
    </source>
</evidence>
<evidence type="ECO:0000313" key="11">
    <source>
        <dbReference type="EMBL" id="TWT89473.1"/>
    </source>
</evidence>
<protein>
    <recommendedName>
        <fullName evidence="2">histidine kinase</fullName>
        <ecNumber evidence="2">2.7.13.3</ecNumber>
    </recommendedName>
</protein>
<evidence type="ECO:0000256" key="2">
    <source>
        <dbReference type="ARBA" id="ARBA00012438"/>
    </source>
</evidence>
<evidence type="ECO:0000256" key="6">
    <source>
        <dbReference type="ARBA" id="ARBA00022840"/>
    </source>
</evidence>
<keyword evidence="6" id="KW-0067">ATP-binding</keyword>
<feature type="domain" description="Response regulatory" evidence="10">
    <location>
        <begin position="2"/>
        <end position="122"/>
    </location>
</feature>
<proteinExistence type="predicted"/>
<gene>
    <name evidence="11" type="primary">zraS_9</name>
    <name evidence="11" type="ORF">Pla52n_67610</name>
</gene>
<reference evidence="11 12" key="1">
    <citation type="submission" date="2019-02" db="EMBL/GenBank/DDBJ databases">
        <title>Deep-cultivation of Planctomycetes and their phenomic and genomic characterization uncovers novel biology.</title>
        <authorList>
            <person name="Wiegand S."/>
            <person name="Jogler M."/>
            <person name="Boedeker C."/>
            <person name="Pinto D."/>
            <person name="Vollmers J."/>
            <person name="Rivas-Marin E."/>
            <person name="Kohn T."/>
            <person name="Peeters S.H."/>
            <person name="Heuer A."/>
            <person name="Rast P."/>
            <person name="Oberbeckmann S."/>
            <person name="Bunk B."/>
            <person name="Jeske O."/>
            <person name="Meyerdierks A."/>
            <person name="Storesund J.E."/>
            <person name="Kallscheuer N."/>
            <person name="Luecker S."/>
            <person name="Lage O.M."/>
            <person name="Pohl T."/>
            <person name="Merkel B.J."/>
            <person name="Hornburger P."/>
            <person name="Mueller R.-W."/>
            <person name="Bruemmer F."/>
            <person name="Labrenz M."/>
            <person name="Spormann A.M."/>
            <person name="Op Den Camp H."/>
            <person name="Overmann J."/>
            <person name="Amann R."/>
            <person name="Jetten M.S.M."/>
            <person name="Mascher T."/>
            <person name="Medema M.H."/>
            <person name="Devos D.P."/>
            <person name="Kaster A.-K."/>
            <person name="Ovreas L."/>
            <person name="Rohde M."/>
            <person name="Galperin M.Y."/>
            <person name="Jogler C."/>
        </authorList>
    </citation>
    <scope>NUCLEOTIDE SEQUENCE [LARGE SCALE GENOMIC DNA]</scope>
    <source>
        <strain evidence="11 12">Pla52n</strain>
    </source>
</reference>